<accession>A0A2Z2KUZ7</accession>
<evidence type="ECO:0000256" key="1">
    <source>
        <dbReference type="SAM" id="Phobius"/>
    </source>
</evidence>
<feature type="transmembrane region" description="Helical" evidence="1">
    <location>
        <begin position="141"/>
        <end position="162"/>
    </location>
</feature>
<dbReference type="AlphaFoldDB" id="A0A2Z2KUZ7"/>
<dbReference type="RefSeq" id="WP_087917615.1">
    <property type="nucleotide sequence ID" value="NZ_CP021780.1"/>
</dbReference>
<dbReference type="OrthoDB" id="2867550at2"/>
<dbReference type="EMBL" id="CP021780">
    <property type="protein sequence ID" value="ASA23628.1"/>
    <property type="molecule type" value="Genomic_DNA"/>
</dbReference>
<evidence type="ECO:0008006" key="4">
    <source>
        <dbReference type="Google" id="ProtNLM"/>
    </source>
</evidence>
<evidence type="ECO:0000313" key="3">
    <source>
        <dbReference type="Proteomes" id="UP000249890"/>
    </source>
</evidence>
<feature type="transmembrane region" description="Helical" evidence="1">
    <location>
        <begin position="110"/>
        <end position="129"/>
    </location>
</feature>
<dbReference type="KEGG" id="pdh:B9T62_24240"/>
<dbReference type="Pfam" id="PF22564">
    <property type="entry name" value="HAAS"/>
    <property type="match status" value="1"/>
</dbReference>
<name>A0A2Z2KUZ7_9BACL</name>
<keyword evidence="1" id="KW-1133">Transmembrane helix</keyword>
<gene>
    <name evidence="2" type="ORF">B9T62_24240</name>
</gene>
<dbReference type="Proteomes" id="UP000249890">
    <property type="component" value="Chromosome"/>
</dbReference>
<evidence type="ECO:0000313" key="2">
    <source>
        <dbReference type="EMBL" id="ASA23628.1"/>
    </source>
</evidence>
<keyword evidence="1" id="KW-0472">Membrane</keyword>
<sequence>MNREAREYLNAFHHHLHPLPEAERMDAVREIESHIEESLYNGQGESEILARLGNPRKLAKAYVSEQVIQGKDRSFAAMMMLIRFYCSTGLLSIMVIPFLATIAFGFGLSAVLSLLAGVLRTLGVPYITMNIGNDIQVPREYSMLVAVILAVILEGIAYYSWIYLRKYITYISTEYRKLLPVQRTI</sequence>
<keyword evidence="3" id="KW-1185">Reference proteome</keyword>
<protein>
    <recommendedName>
        <fullName evidence="4">DUF1700 domain-containing protein</fullName>
    </recommendedName>
</protein>
<reference evidence="2 3" key="1">
    <citation type="submission" date="2017-06" db="EMBL/GenBank/DDBJ databases">
        <title>Complete genome sequence of Paenibacillus donghaensis KCTC 13049T isolated from East Sea sediment, South Korea.</title>
        <authorList>
            <person name="Jung B.K."/>
            <person name="Hong S.-J."/>
            <person name="Shin J.-H."/>
        </authorList>
    </citation>
    <scope>NUCLEOTIDE SEQUENCE [LARGE SCALE GENOMIC DNA]</scope>
    <source>
        <strain evidence="2 3">KCTC 13049</strain>
    </source>
</reference>
<proteinExistence type="predicted"/>
<keyword evidence="1" id="KW-0812">Transmembrane</keyword>
<feature type="transmembrane region" description="Helical" evidence="1">
    <location>
        <begin position="81"/>
        <end position="104"/>
    </location>
</feature>
<organism evidence="2 3">
    <name type="scientific">Paenibacillus donghaensis</name>
    <dbReference type="NCBI Taxonomy" id="414771"/>
    <lineage>
        <taxon>Bacteria</taxon>
        <taxon>Bacillati</taxon>
        <taxon>Bacillota</taxon>
        <taxon>Bacilli</taxon>
        <taxon>Bacillales</taxon>
        <taxon>Paenibacillaceae</taxon>
        <taxon>Paenibacillus</taxon>
    </lineage>
</organism>